<protein>
    <recommendedName>
        <fullName evidence="2">YrhK domain-containing protein</fullName>
    </recommendedName>
</protein>
<evidence type="ECO:0000313" key="4">
    <source>
        <dbReference type="Proteomes" id="UP000317344"/>
    </source>
</evidence>
<feature type="domain" description="YrhK" evidence="2">
    <location>
        <begin position="21"/>
        <end position="76"/>
    </location>
</feature>
<keyword evidence="1" id="KW-1133">Transmembrane helix</keyword>
<dbReference type="AlphaFoldDB" id="A0A516X209"/>
<dbReference type="KEGG" id="toy:FO059_06985"/>
<name>A0A516X209_9ACTN</name>
<dbReference type="Proteomes" id="UP000317344">
    <property type="component" value="Chromosome"/>
</dbReference>
<keyword evidence="1" id="KW-0812">Transmembrane</keyword>
<gene>
    <name evidence="3" type="ORF">FO059_06985</name>
</gene>
<reference evidence="3 4" key="2">
    <citation type="submission" date="2019-07" db="EMBL/GenBank/DDBJ databases">
        <authorList>
            <person name="Huang Y."/>
        </authorList>
    </citation>
    <scope>NUCLEOTIDE SEQUENCE [LARGE SCALE GENOMIC DNA]</scope>
    <source>
        <strain evidence="3 4">HY188</strain>
    </source>
</reference>
<dbReference type="Pfam" id="PF14145">
    <property type="entry name" value="YrhK"/>
    <property type="match status" value="1"/>
</dbReference>
<keyword evidence="1" id="KW-0472">Membrane</keyword>
<dbReference type="EMBL" id="CP041765">
    <property type="protein sequence ID" value="QDQ97126.1"/>
    <property type="molecule type" value="Genomic_DNA"/>
</dbReference>
<keyword evidence="4" id="KW-1185">Reference proteome</keyword>
<sequence>MESGPGPVIIHMGPEELVIRHRYEVLSIANDILIGIWFVIGSFFFFSETLTFAGTCLFVIGSVEMLIRPVIRLARSVHLRRYQATGSGGATETGYDF</sequence>
<evidence type="ECO:0000313" key="3">
    <source>
        <dbReference type="EMBL" id="QDQ97126.1"/>
    </source>
</evidence>
<accession>A0A516X209</accession>
<evidence type="ECO:0000259" key="2">
    <source>
        <dbReference type="Pfam" id="PF14145"/>
    </source>
</evidence>
<feature type="transmembrane region" description="Helical" evidence="1">
    <location>
        <begin position="25"/>
        <end position="46"/>
    </location>
</feature>
<dbReference type="OrthoDB" id="5519470at2"/>
<reference evidence="3 4" key="1">
    <citation type="submission" date="2019-07" db="EMBL/GenBank/DDBJ databases">
        <title>Tomitella cavernea sp. nov., an actinomycete isolated from soil.</title>
        <authorList>
            <person name="Cheng J."/>
        </authorList>
    </citation>
    <scope>NUCLEOTIDE SEQUENCE [LARGE SCALE GENOMIC DNA]</scope>
    <source>
        <strain evidence="3 4">HY188</strain>
    </source>
</reference>
<feature type="transmembrane region" description="Helical" evidence="1">
    <location>
        <begin position="52"/>
        <end position="71"/>
    </location>
</feature>
<proteinExistence type="predicted"/>
<dbReference type="RefSeq" id="WP_143907506.1">
    <property type="nucleotide sequence ID" value="NZ_CP041765.1"/>
</dbReference>
<dbReference type="InterPro" id="IPR025424">
    <property type="entry name" value="YrhK_domain"/>
</dbReference>
<evidence type="ECO:0000256" key="1">
    <source>
        <dbReference type="SAM" id="Phobius"/>
    </source>
</evidence>
<organism evidence="3 4">
    <name type="scientific">Tomitella fengzijianii</name>
    <dbReference type="NCBI Taxonomy" id="2597660"/>
    <lineage>
        <taxon>Bacteria</taxon>
        <taxon>Bacillati</taxon>
        <taxon>Actinomycetota</taxon>
        <taxon>Actinomycetes</taxon>
        <taxon>Mycobacteriales</taxon>
        <taxon>Tomitella</taxon>
    </lineage>
</organism>